<keyword evidence="2" id="KW-0238">DNA-binding</keyword>
<gene>
    <name evidence="5" type="ORF">LIN78_16105</name>
</gene>
<evidence type="ECO:0000313" key="5">
    <source>
        <dbReference type="EMBL" id="MCB6185071.1"/>
    </source>
</evidence>
<dbReference type="SUPFAM" id="SSF46785">
    <property type="entry name" value="Winged helix' DNA-binding domain"/>
    <property type="match status" value="1"/>
</dbReference>
<evidence type="ECO:0000313" key="6">
    <source>
        <dbReference type="Proteomes" id="UP001165395"/>
    </source>
</evidence>
<dbReference type="InterPro" id="IPR019888">
    <property type="entry name" value="Tscrpt_reg_AsnC-like"/>
</dbReference>
<dbReference type="Pfam" id="PF13404">
    <property type="entry name" value="HTH_AsnC-type"/>
    <property type="match status" value="1"/>
</dbReference>
<comment type="caution">
    <text evidence="5">The sequence shown here is derived from an EMBL/GenBank/DDBJ whole genome shotgun (WGS) entry which is preliminary data.</text>
</comment>
<evidence type="ECO:0000256" key="3">
    <source>
        <dbReference type="ARBA" id="ARBA00023163"/>
    </source>
</evidence>
<dbReference type="InterPro" id="IPR036390">
    <property type="entry name" value="WH_DNA-bd_sf"/>
</dbReference>
<dbReference type="PROSITE" id="PS50956">
    <property type="entry name" value="HTH_ASNC_2"/>
    <property type="match status" value="1"/>
</dbReference>
<dbReference type="SUPFAM" id="SSF54909">
    <property type="entry name" value="Dimeric alpha+beta barrel"/>
    <property type="match status" value="1"/>
</dbReference>
<reference evidence="5" key="1">
    <citation type="submission" date="2021-10" db="EMBL/GenBank/DDBJ databases">
        <title>The complete genome sequence of Leeia sp. TBRC 13508.</title>
        <authorList>
            <person name="Charoenyingcharoen P."/>
            <person name="Yukphan P."/>
        </authorList>
    </citation>
    <scope>NUCLEOTIDE SEQUENCE</scope>
    <source>
        <strain evidence="5">TBRC 13508</strain>
    </source>
</reference>
<evidence type="ECO:0000256" key="1">
    <source>
        <dbReference type="ARBA" id="ARBA00023015"/>
    </source>
</evidence>
<dbReference type="PANTHER" id="PTHR30154">
    <property type="entry name" value="LEUCINE-RESPONSIVE REGULATORY PROTEIN"/>
    <property type="match status" value="1"/>
</dbReference>
<dbReference type="PRINTS" id="PR00033">
    <property type="entry name" value="HTHASNC"/>
</dbReference>
<dbReference type="EMBL" id="JAJBZT010000012">
    <property type="protein sequence ID" value="MCB6185071.1"/>
    <property type="molecule type" value="Genomic_DNA"/>
</dbReference>
<keyword evidence="3" id="KW-0804">Transcription</keyword>
<evidence type="ECO:0000259" key="4">
    <source>
        <dbReference type="PROSITE" id="PS50956"/>
    </source>
</evidence>
<protein>
    <submittedName>
        <fullName evidence="5">Lrp/AsnC family transcriptional regulator</fullName>
    </submittedName>
</protein>
<dbReference type="InterPro" id="IPR000485">
    <property type="entry name" value="AsnC-type_HTH_dom"/>
</dbReference>
<name>A0ABS8DA41_9NEIS</name>
<dbReference type="InterPro" id="IPR019887">
    <property type="entry name" value="Tscrpt_reg_AsnC/Lrp_C"/>
</dbReference>
<feature type="domain" description="HTH asnC-type" evidence="4">
    <location>
        <begin position="1"/>
        <end position="62"/>
    </location>
</feature>
<dbReference type="PANTHER" id="PTHR30154:SF34">
    <property type="entry name" value="TRANSCRIPTIONAL REGULATOR AZLB"/>
    <property type="match status" value="1"/>
</dbReference>
<dbReference type="SMART" id="SM00344">
    <property type="entry name" value="HTH_ASNC"/>
    <property type="match status" value="1"/>
</dbReference>
<dbReference type="Proteomes" id="UP001165395">
    <property type="component" value="Unassembled WGS sequence"/>
</dbReference>
<dbReference type="InterPro" id="IPR036388">
    <property type="entry name" value="WH-like_DNA-bd_sf"/>
</dbReference>
<keyword evidence="6" id="KW-1185">Reference proteome</keyword>
<dbReference type="Gene3D" id="1.10.10.10">
    <property type="entry name" value="Winged helix-like DNA-binding domain superfamily/Winged helix DNA-binding domain"/>
    <property type="match status" value="1"/>
</dbReference>
<keyword evidence="1" id="KW-0805">Transcription regulation</keyword>
<sequence>MDDFDRKLLGIVQKDALVPQNELGEAVHLSTTAVNRRLKKMSQEKIIDKIAAVVNPESLGYNLTIIVEVEAQSEQINLLDAMKKSFLKCPQVQQCYYVTGECDFVLIMLVRNMDEYTNLTRALFFENNNVKKFKTLVAMNRVKVTLDVPVD</sequence>
<proteinExistence type="predicted"/>
<dbReference type="Pfam" id="PF01037">
    <property type="entry name" value="AsnC_trans_reg"/>
    <property type="match status" value="1"/>
</dbReference>
<organism evidence="5 6">
    <name type="scientific">Leeia speluncae</name>
    <dbReference type="NCBI Taxonomy" id="2884804"/>
    <lineage>
        <taxon>Bacteria</taxon>
        <taxon>Pseudomonadati</taxon>
        <taxon>Pseudomonadota</taxon>
        <taxon>Betaproteobacteria</taxon>
        <taxon>Neisseriales</taxon>
        <taxon>Leeiaceae</taxon>
        <taxon>Leeia</taxon>
    </lineage>
</organism>
<evidence type="ECO:0000256" key="2">
    <source>
        <dbReference type="ARBA" id="ARBA00023125"/>
    </source>
</evidence>
<dbReference type="InterPro" id="IPR011008">
    <property type="entry name" value="Dimeric_a/b-barrel"/>
</dbReference>
<dbReference type="Gene3D" id="3.30.70.920">
    <property type="match status" value="1"/>
</dbReference>
<accession>A0ABS8DA41</accession>
<dbReference type="RefSeq" id="WP_227181903.1">
    <property type="nucleotide sequence ID" value="NZ_JAJBZT010000012.1"/>
</dbReference>